<dbReference type="InParanoid" id="J4H3H0"/>
<evidence type="ECO:0000313" key="2">
    <source>
        <dbReference type="Proteomes" id="UP000006352"/>
    </source>
</evidence>
<dbReference type="GeneID" id="24098170"/>
<dbReference type="Proteomes" id="UP000006352">
    <property type="component" value="Unassembled WGS sequence"/>
</dbReference>
<organism evidence="1 2">
    <name type="scientific">Fibroporia radiculosa</name>
    <dbReference type="NCBI Taxonomy" id="599839"/>
    <lineage>
        <taxon>Eukaryota</taxon>
        <taxon>Fungi</taxon>
        <taxon>Dikarya</taxon>
        <taxon>Basidiomycota</taxon>
        <taxon>Agaricomycotina</taxon>
        <taxon>Agaricomycetes</taxon>
        <taxon>Polyporales</taxon>
        <taxon>Fibroporiaceae</taxon>
        <taxon>Fibroporia</taxon>
    </lineage>
</organism>
<reference evidence="1 2" key="1">
    <citation type="journal article" date="2012" name="Appl. Environ. Microbiol.">
        <title>Short-read sequencing for genomic analysis of the brown rot fungus Fibroporia radiculosa.</title>
        <authorList>
            <person name="Tang J.D."/>
            <person name="Perkins A.D."/>
            <person name="Sonstegard T.S."/>
            <person name="Schroeder S.G."/>
            <person name="Burgess S.C."/>
            <person name="Diehl S.V."/>
        </authorList>
    </citation>
    <scope>NUCLEOTIDE SEQUENCE [LARGE SCALE GENOMIC DNA]</scope>
    <source>
        <strain evidence="1 2">TFFH 294</strain>
    </source>
</reference>
<dbReference type="AlphaFoldDB" id="J4H3H0"/>
<gene>
    <name evidence="1" type="ORF">FIBRA_05386</name>
</gene>
<name>J4H3H0_9APHY</name>
<dbReference type="HOGENOM" id="CLU_041942_1_0_1"/>
<dbReference type="RefSeq" id="XP_012182542.1">
    <property type="nucleotide sequence ID" value="XM_012327152.1"/>
</dbReference>
<dbReference type="STRING" id="599839.J4H3H0"/>
<dbReference type="OrthoDB" id="2748701at2759"/>
<proteinExistence type="predicted"/>
<protein>
    <submittedName>
        <fullName evidence="1">Uncharacterized protein</fullName>
    </submittedName>
</protein>
<accession>J4H3H0</accession>
<sequence>MEGLPAEIWMRISSLACTDGGLTGRSLARVSRYIRSVSDPFRLQNVAILRAHQLDAFANMLQSTPPERRRVRNLFVVNPCSPPPLDLARMSISQHELSSMNKKDLVRAVLFHRYRTEDPLAIRKMFGSEAEWFEEVGEVYVEWTRTLERVLRIVAQDVETMIVPLPSPFYVLARLPSDATSFQPLHDINFPVLQELSLLGPGIPPQFVSMCPRAGELQLPSLRRLHLVGCAELLTVLTGLIPLVTHLRLTNVLYLGREILDILQAAASPRRPSPEDGADTISEMPSIVRIVIVPVFSLASSGHMSRQLQTLAQSSKVILLEPSLQLAFCKIYGAADARDDWLRRIAGEEGCWEVESLR</sequence>
<evidence type="ECO:0000313" key="1">
    <source>
        <dbReference type="EMBL" id="CCM03259.1"/>
    </source>
</evidence>
<keyword evidence="2" id="KW-1185">Reference proteome</keyword>
<dbReference type="EMBL" id="HE797108">
    <property type="protein sequence ID" value="CCM03259.1"/>
    <property type="molecule type" value="Genomic_DNA"/>
</dbReference>